<reference evidence="9 10" key="1">
    <citation type="submission" date="2024-07" db="EMBL/GenBank/DDBJ databases">
        <title>Section-level genome sequencing and comparative genomics of Aspergillus sections Usti and Cavernicolus.</title>
        <authorList>
            <consortium name="Lawrence Berkeley National Laboratory"/>
            <person name="Nybo J.L."/>
            <person name="Vesth T.C."/>
            <person name="Theobald S."/>
            <person name="Frisvad J.C."/>
            <person name="Larsen T.O."/>
            <person name="Kjaerboelling I."/>
            <person name="Rothschild-Mancinelli K."/>
            <person name="Lyhne E.K."/>
            <person name="Kogle M.E."/>
            <person name="Barry K."/>
            <person name="Clum A."/>
            <person name="Na H."/>
            <person name="Ledsgaard L."/>
            <person name="Lin J."/>
            <person name="Lipzen A."/>
            <person name="Kuo A."/>
            <person name="Riley R."/>
            <person name="Mondo S."/>
            <person name="Labutti K."/>
            <person name="Haridas S."/>
            <person name="Pangalinan J."/>
            <person name="Salamov A.A."/>
            <person name="Simmons B.A."/>
            <person name="Magnuson J.K."/>
            <person name="Chen J."/>
            <person name="Drula E."/>
            <person name="Henrissat B."/>
            <person name="Wiebenga A."/>
            <person name="Lubbers R.J."/>
            <person name="Gomes A.C."/>
            <person name="Makela M.R."/>
            <person name="Stajich J."/>
            <person name="Grigoriev I.V."/>
            <person name="Mortensen U.H."/>
            <person name="De Vries R.P."/>
            <person name="Baker S.E."/>
            <person name="Andersen M.R."/>
        </authorList>
    </citation>
    <scope>NUCLEOTIDE SEQUENCE [LARGE SCALE GENOMIC DNA]</scope>
    <source>
        <strain evidence="9 10">CBS 123904</strain>
    </source>
</reference>
<dbReference type="PROSITE" id="PS00062">
    <property type="entry name" value="ALDOKETO_REDUCTASE_2"/>
    <property type="match status" value="1"/>
</dbReference>
<dbReference type="PANTHER" id="PTHR43827:SF3">
    <property type="entry name" value="NADP-DEPENDENT OXIDOREDUCTASE DOMAIN-CONTAINING PROTEIN"/>
    <property type="match status" value="1"/>
</dbReference>
<dbReference type="EC" id="1.1.1.307" evidence="2"/>
<accession>A0ABR4J9S8</accession>
<keyword evidence="3" id="KW-0521">NADP</keyword>
<keyword evidence="4" id="KW-0560">Oxidoreductase</keyword>
<dbReference type="SUPFAM" id="SSF51430">
    <property type="entry name" value="NAD(P)-linked oxidoreductase"/>
    <property type="match status" value="1"/>
</dbReference>
<dbReference type="InterPro" id="IPR044494">
    <property type="entry name" value="AKR3C2/3"/>
</dbReference>
<dbReference type="Proteomes" id="UP001610446">
    <property type="component" value="Unassembled WGS sequence"/>
</dbReference>
<evidence type="ECO:0000313" key="9">
    <source>
        <dbReference type="EMBL" id="KAL2836823.1"/>
    </source>
</evidence>
<evidence type="ECO:0000256" key="7">
    <source>
        <dbReference type="ARBA" id="ARBA00049485"/>
    </source>
</evidence>
<dbReference type="EMBL" id="JBFXLU010000171">
    <property type="protein sequence ID" value="KAL2836823.1"/>
    <property type="molecule type" value="Genomic_DNA"/>
</dbReference>
<dbReference type="CDD" id="cd19120">
    <property type="entry name" value="AKR_AKR3C2-3"/>
    <property type="match status" value="1"/>
</dbReference>
<evidence type="ECO:0000313" key="10">
    <source>
        <dbReference type="Proteomes" id="UP001610446"/>
    </source>
</evidence>
<comment type="catalytic activity">
    <reaction evidence="6">
        <text>xylitol + NADP(+) = D-xylose + NADPH + H(+)</text>
        <dbReference type="Rhea" id="RHEA:27445"/>
        <dbReference type="ChEBI" id="CHEBI:15378"/>
        <dbReference type="ChEBI" id="CHEBI:17151"/>
        <dbReference type="ChEBI" id="CHEBI:53455"/>
        <dbReference type="ChEBI" id="CHEBI:57783"/>
        <dbReference type="ChEBI" id="CHEBI:58349"/>
        <dbReference type="EC" id="1.1.1.307"/>
    </reaction>
</comment>
<protein>
    <recommendedName>
        <fullName evidence="2">D-xylose reductase [NAD(P)H]</fullName>
        <ecNumber evidence="2">1.1.1.307</ecNumber>
    </recommendedName>
</protein>
<proteinExistence type="inferred from homology"/>
<dbReference type="PIRSF" id="PIRSF000097">
    <property type="entry name" value="AKR"/>
    <property type="match status" value="1"/>
</dbReference>
<name>A0ABR4J9S8_9EURO</name>
<evidence type="ECO:0000256" key="2">
    <source>
        <dbReference type="ARBA" id="ARBA00012845"/>
    </source>
</evidence>
<organism evidence="9 10">
    <name type="scientific">Aspergillus pseudoustus</name>
    <dbReference type="NCBI Taxonomy" id="1810923"/>
    <lineage>
        <taxon>Eukaryota</taxon>
        <taxon>Fungi</taxon>
        <taxon>Dikarya</taxon>
        <taxon>Ascomycota</taxon>
        <taxon>Pezizomycotina</taxon>
        <taxon>Eurotiomycetes</taxon>
        <taxon>Eurotiomycetidae</taxon>
        <taxon>Eurotiales</taxon>
        <taxon>Aspergillaceae</taxon>
        <taxon>Aspergillus</taxon>
        <taxon>Aspergillus subgen. Nidulantes</taxon>
    </lineage>
</organism>
<evidence type="ECO:0000256" key="6">
    <source>
        <dbReference type="ARBA" id="ARBA00047534"/>
    </source>
</evidence>
<dbReference type="Gene3D" id="3.20.20.100">
    <property type="entry name" value="NADP-dependent oxidoreductase domain"/>
    <property type="match status" value="1"/>
</dbReference>
<evidence type="ECO:0000259" key="8">
    <source>
        <dbReference type="Pfam" id="PF00248"/>
    </source>
</evidence>
<dbReference type="InterPro" id="IPR018170">
    <property type="entry name" value="Aldo/ket_reductase_CS"/>
</dbReference>
<dbReference type="Pfam" id="PF00248">
    <property type="entry name" value="Aldo_ket_red"/>
    <property type="match status" value="1"/>
</dbReference>
<dbReference type="InterPro" id="IPR020471">
    <property type="entry name" value="AKR"/>
</dbReference>
<keyword evidence="10" id="KW-1185">Reference proteome</keyword>
<dbReference type="InterPro" id="IPR036812">
    <property type="entry name" value="NAD(P)_OxRdtase_dom_sf"/>
</dbReference>
<evidence type="ECO:0000256" key="5">
    <source>
        <dbReference type="ARBA" id="ARBA00025065"/>
    </source>
</evidence>
<comment type="caution">
    <text evidence="9">The sequence shown here is derived from an EMBL/GenBank/DDBJ whole genome shotgun (WGS) entry which is preliminary data.</text>
</comment>
<feature type="domain" description="NADP-dependent oxidoreductase" evidence="8">
    <location>
        <begin position="37"/>
        <end position="288"/>
    </location>
</feature>
<evidence type="ECO:0000256" key="3">
    <source>
        <dbReference type="ARBA" id="ARBA00022857"/>
    </source>
</evidence>
<sequence length="308" mass="33648">MGRSGASSSLLTNSAIMTTIPSTHLKDGTPIPVIGYGTGTAWFKRKGDNDVNRELVESIKSAIKLGYHHLDGAEVYGTEPELGTAIKESGVPREKLFVTTKVQNNIADISQAIDGSLDKLQLDYVDLYLIHSPFFAKSPTDLQNAWAAMEKVKEAGKARAIGVSNFLQHHLETILATAKIPPAINQIEYHPYLQHGSLVPFHEKQGITTASYGSLTPAIRAKGGPLDPLLSKLAEKYGVGEGEVLLRWSIDRGTVSITTSGKESRLQTYLDALKFHLTPEEVEEIARIGGQTHFRAFWNDKIAADDRS</sequence>
<comment type="function">
    <text evidence="5">Catalyzes the initial reaction in the xylose utilization pathway by reducing D-xylose into xylitol. Xylose is a major component of hemicelluloses such as xylan. Most fungi utilize D-xylose via three enzymatic reactions, xylose reductase (XR), xylitol dehydrogenase (XDH), and xylulokinase, to form xylulose 5-phosphate, which enters pentose phosphate pathway.</text>
</comment>
<evidence type="ECO:0000256" key="4">
    <source>
        <dbReference type="ARBA" id="ARBA00023002"/>
    </source>
</evidence>
<comment type="similarity">
    <text evidence="1">Belongs to the aldo/keto reductase family.</text>
</comment>
<dbReference type="PRINTS" id="PR00069">
    <property type="entry name" value="ALDKETRDTASE"/>
</dbReference>
<comment type="catalytic activity">
    <reaction evidence="7">
        <text>xylitol + NAD(+) = D-xylose + NADH + H(+)</text>
        <dbReference type="Rhea" id="RHEA:27441"/>
        <dbReference type="ChEBI" id="CHEBI:15378"/>
        <dbReference type="ChEBI" id="CHEBI:17151"/>
        <dbReference type="ChEBI" id="CHEBI:53455"/>
        <dbReference type="ChEBI" id="CHEBI:57540"/>
        <dbReference type="ChEBI" id="CHEBI:57945"/>
        <dbReference type="EC" id="1.1.1.307"/>
    </reaction>
</comment>
<dbReference type="PANTHER" id="PTHR43827">
    <property type="entry name" value="2,5-DIKETO-D-GLUCONIC ACID REDUCTASE"/>
    <property type="match status" value="1"/>
</dbReference>
<dbReference type="InterPro" id="IPR023210">
    <property type="entry name" value="NADP_OxRdtase_dom"/>
</dbReference>
<evidence type="ECO:0000256" key="1">
    <source>
        <dbReference type="ARBA" id="ARBA00007905"/>
    </source>
</evidence>
<gene>
    <name evidence="9" type="ORF">BJY01DRAFT_51852</name>
</gene>